<name>A0A2S8GP99_9BACT</name>
<dbReference type="Gene3D" id="3.80.10.10">
    <property type="entry name" value="Ribonuclease Inhibitor"/>
    <property type="match status" value="3"/>
</dbReference>
<accession>A0A2S8GP99</accession>
<proteinExistence type="predicted"/>
<dbReference type="GO" id="GO:0019005">
    <property type="term" value="C:SCF ubiquitin ligase complex"/>
    <property type="evidence" value="ECO:0007669"/>
    <property type="project" value="TreeGrafter"/>
</dbReference>
<feature type="transmembrane region" description="Helical" evidence="1">
    <location>
        <begin position="20"/>
        <end position="38"/>
    </location>
</feature>
<comment type="caution">
    <text evidence="2">The sequence shown here is derived from an EMBL/GenBank/DDBJ whole genome shotgun (WGS) entry which is preliminary data.</text>
</comment>
<dbReference type="InterPro" id="IPR032675">
    <property type="entry name" value="LRR_dom_sf"/>
</dbReference>
<dbReference type="SUPFAM" id="SSF52047">
    <property type="entry name" value="RNI-like"/>
    <property type="match status" value="1"/>
</dbReference>
<keyword evidence="1" id="KW-0812">Transmembrane</keyword>
<evidence type="ECO:0000256" key="1">
    <source>
        <dbReference type="SAM" id="Phobius"/>
    </source>
</evidence>
<evidence type="ECO:0008006" key="4">
    <source>
        <dbReference type="Google" id="ProtNLM"/>
    </source>
</evidence>
<dbReference type="GO" id="GO:0031146">
    <property type="term" value="P:SCF-dependent proteasomal ubiquitin-dependent protein catabolic process"/>
    <property type="evidence" value="ECO:0007669"/>
    <property type="project" value="TreeGrafter"/>
</dbReference>
<keyword evidence="1" id="KW-1133">Transmembrane helix</keyword>
<evidence type="ECO:0000313" key="3">
    <source>
        <dbReference type="Proteomes" id="UP000237819"/>
    </source>
</evidence>
<sequence>MGDPPTSPVQRKRRWLSFSVRGLLLLILIVSVGLGFLARDLYQFRQRQAVVRRIEANGGSVNLPFYEIGDPFETSNRSDVRLSEEQRRTLYQQWVIWFADEDIYKRPWGASIAHADDEPLFLGLEYFPELFQLTIGPGTLSDASMESICRLKSLQQIRLHETQMTKQQVGRLASLPELTEIEFHGAATTPEALSQLGHIPRLETVRLIADQVPVEALAAIRSIPIHRLAIVVNTTTIPNLDQPDPLDGITQLSSLELTNYPVSDNTLAAIGKMQSLWSLGIDCPAKSATVSNEGLERLTDISSLTYLSLPTLKIDDEGLEILGRLKSLQKLSCDGSLITDAGLKHLTQVSQLSIPGCQATLAVIRELNKRGKLASLDAGAGMSIRFTQLNSPYQLSEDVPYIVDE</sequence>
<gene>
    <name evidence="2" type="ORF">C5Y93_09815</name>
</gene>
<protein>
    <recommendedName>
        <fullName evidence="4">Leucine Rich repeats (2 copies)</fullName>
    </recommendedName>
</protein>
<keyword evidence="1" id="KW-0472">Membrane</keyword>
<organism evidence="2 3">
    <name type="scientific">Blastopirellula marina</name>
    <dbReference type="NCBI Taxonomy" id="124"/>
    <lineage>
        <taxon>Bacteria</taxon>
        <taxon>Pseudomonadati</taxon>
        <taxon>Planctomycetota</taxon>
        <taxon>Planctomycetia</taxon>
        <taxon>Pirellulales</taxon>
        <taxon>Pirellulaceae</taxon>
        <taxon>Blastopirellula</taxon>
    </lineage>
</organism>
<dbReference type="AlphaFoldDB" id="A0A2S8GP99"/>
<dbReference type="PANTHER" id="PTHR13318">
    <property type="entry name" value="PARTNER OF PAIRED, ISOFORM B-RELATED"/>
    <property type="match status" value="1"/>
</dbReference>
<evidence type="ECO:0000313" key="2">
    <source>
        <dbReference type="EMBL" id="PQO46273.1"/>
    </source>
</evidence>
<reference evidence="2 3" key="1">
    <citation type="submission" date="2018-02" db="EMBL/GenBank/DDBJ databases">
        <title>Comparative genomes isolates from brazilian mangrove.</title>
        <authorList>
            <person name="Araujo J.E."/>
            <person name="Taketani R.G."/>
            <person name="Silva M.C.P."/>
            <person name="Loureco M.V."/>
            <person name="Andreote F.D."/>
        </authorList>
    </citation>
    <scope>NUCLEOTIDE SEQUENCE [LARGE SCALE GENOMIC DNA]</scope>
    <source>
        <strain evidence="2 3">Nap-Phe MGV</strain>
    </source>
</reference>
<dbReference type="EMBL" id="PUHZ01000010">
    <property type="protein sequence ID" value="PQO46273.1"/>
    <property type="molecule type" value="Genomic_DNA"/>
</dbReference>
<dbReference type="Proteomes" id="UP000237819">
    <property type="component" value="Unassembled WGS sequence"/>
</dbReference>